<keyword evidence="3" id="KW-1185">Reference proteome</keyword>
<accession>A0A1T5C3H1</accession>
<reference evidence="3" key="1">
    <citation type="submission" date="2017-02" db="EMBL/GenBank/DDBJ databases">
        <authorList>
            <person name="Varghese N."/>
            <person name="Submissions S."/>
        </authorList>
    </citation>
    <scope>NUCLEOTIDE SEQUENCE [LARGE SCALE GENOMIC DNA]</scope>
    <source>
        <strain evidence="3">DSM 23546</strain>
    </source>
</reference>
<dbReference type="InterPro" id="IPR010496">
    <property type="entry name" value="AL/BT2_dom"/>
</dbReference>
<feature type="domain" description="3-keto-alpha-glucoside-1,2-lyase/3-keto-2-hydroxy-glucal hydratase" evidence="1">
    <location>
        <begin position="28"/>
        <end position="276"/>
    </location>
</feature>
<proteinExistence type="predicted"/>
<organism evidence="2 3">
    <name type="scientific">Maribacter arcticus</name>
    <dbReference type="NCBI Taxonomy" id="561365"/>
    <lineage>
        <taxon>Bacteria</taxon>
        <taxon>Pseudomonadati</taxon>
        <taxon>Bacteroidota</taxon>
        <taxon>Flavobacteriia</taxon>
        <taxon>Flavobacteriales</taxon>
        <taxon>Flavobacteriaceae</taxon>
        <taxon>Maribacter</taxon>
    </lineage>
</organism>
<protein>
    <recommendedName>
        <fullName evidence="1">3-keto-alpha-glucoside-1,2-lyase/3-keto-2-hydroxy-glucal hydratase domain-containing protein</fullName>
    </recommendedName>
</protein>
<dbReference type="Proteomes" id="UP000190339">
    <property type="component" value="Unassembled WGS sequence"/>
</dbReference>
<evidence type="ECO:0000259" key="1">
    <source>
        <dbReference type="Pfam" id="PF06439"/>
    </source>
</evidence>
<dbReference type="GO" id="GO:0016787">
    <property type="term" value="F:hydrolase activity"/>
    <property type="evidence" value="ECO:0007669"/>
    <property type="project" value="InterPro"/>
</dbReference>
<name>A0A1T5C3H1_9FLAO</name>
<dbReference type="STRING" id="561365.SAMN05660866_02056"/>
<sequence>MTKHFKKLFFYSFLIVSQCILSQESTKDWETLFNGFDLKNWDTYLGPQFIEGVPMEKIDEQIPYGLNNDPIGVFTIADVDGEKVLRISGECWGGISTKREFENYHLQLQFKWGDKKWYPREKLSDKRDSGLLYHAVGDHADGDKFWLRSQEFQIQEGDCGDYWGVAGALLDIRATKTGNDDYRYDEKGNLLTFSSESENGRHCIKYPDGENQTGKWNTVDLYCFGGKSVHIINGKVVMVLENSRQLVDGKESPLTKGKIQLQSESAEIFYKDIKIRSIKSLPRFE</sequence>
<dbReference type="OrthoDB" id="259356at2"/>
<dbReference type="AlphaFoldDB" id="A0A1T5C3H1"/>
<dbReference type="Gene3D" id="2.60.120.560">
    <property type="entry name" value="Exo-inulinase, domain 1"/>
    <property type="match status" value="1"/>
</dbReference>
<evidence type="ECO:0000313" key="3">
    <source>
        <dbReference type="Proteomes" id="UP000190339"/>
    </source>
</evidence>
<dbReference type="RefSeq" id="WP_079512513.1">
    <property type="nucleotide sequence ID" value="NZ_FUYL01000005.1"/>
</dbReference>
<dbReference type="EMBL" id="FUYL01000005">
    <property type="protein sequence ID" value="SKB53926.1"/>
    <property type="molecule type" value="Genomic_DNA"/>
</dbReference>
<dbReference type="Pfam" id="PF06439">
    <property type="entry name" value="3keto-disac_hyd"/>
    <property type="match status" value="1"/>
</dbReference>
<evidence type="ECO:0000313" key="2">
    <source>
        <dbReference type="EMBL" id="SKB53926.1"/>
    </source>
</evidence>
<gene>
    <name evidence="2" type="ORF">SAMN05660866_02056</name>
</gene>